<keyword evidence="3" id="KW-1185">Reference proteome</keyword>
<protein>
    <submittedName>
        <fullName evidence="2">Uncharacterized protein</fullName>
    </submittedName>
</protein>
<name>A0ABP4S5M3_9ACTN</name>
<evidence type="ECO:0000313" key="2">
    <source>
        <dbReference type="EMBL" id="GAA1664233.1"/>
    </source>
</evidence>
<proteinExistence type="predicted"/>
<feature type="region of interest" description="Disordered" evidence="1">
    <location>
        <begin position="1"/>
        <end position="29"/>
    </location>
</feature>
<gene>
    <name evidence="2" type="ORF">GCM10009733_072480</name>
</gene>
<evidence type="ECO:0000313" key="3">
    <source>
        <dbReference type="Proteomes" id="UP001500064"/>
    </source>
</evidence>
<evidence type="ECO:0000256" key="1">
    <source>
        <dbReference type="SAM" id="MobiDB-lite"/>
    </source>
</evidence>
<sequence length="64" mass="7193">MRQAEKDQGSRLQCRQPADPQPSHNLQNVRIEASLQVNRLAEINCADMMGDQQIAAVFRKTTAL</sequence>
<organism evidence="2 3">
    <name type="scientific">Nonomuraea maheshkhaliensis</name>
    <dbReference type="NCBI Taxonomy" id="419590"/>
    <lineage>
        <taxon>Bacteria</taxon>
        <taxon>Bacillati</taxon>
        <taxon>Actinomycetota</taxon>
        <taxon>Actinomycetes</taxon>
        <taxon>Streptosporangiales</taxon>
        <taxon>Streptosporangiaceae</taxon>
        <taxon>Nonomuraea</taxon>
    </lineage>
</organism>
<dbReference type="Proteomes" id="UP001500064">
    <property type="component" value="Unassembled WGS sequence"/>
</dbReference>
<dbReference type="EMBL" id="BAAAMU010000070">
    <property type="protein sequence ID" value="GAA1664233.1"/>
    <property type="molecule type" value="Genomic_DNA"/>
</dbReference>
<reference evidence="3" key="1">
    <citation type="journal article" date="2019" name="Int. J. Syst. Evol. Microbiol.">
        <title>The Global Catalogue of Microorganisms (GCM) 10K type strain sequencing project: providing services to taxonomists for standard genome sequencing and annotation.</title>
        <authorList>
            <consortium name="The Broad Institute Genomics Platform"/>
            <consortium name="The Broad Institute Genome Sequencing Center for Infectious Disease"/>
            <person name="Wu L."/>
            <person name="Ma J."/>
        </authorList>
    </citation>
    <scope>NUCLEOTIDE SEQUENCE [LARGE SCALE GENOMIC DNA]</scope>
    <source>
        <strain evidence="3">JCM 13929</strain>
    </source>
</reference>
<accession>A0ABP4S5M3</accession>
<comment type="caution">
    <text evidence="2">The sequence shown here is derived from an EMBL/GenBank/DDBJ whole genome shotgun (WGS) entry which is preliminary data.</text>
</comment>